<organism evidence="2 3">
    <name type="scientific">Elysia marginata</name>
    <dbReference type="NCBI Taxonomy" id="1093978"/>
    <lineage>
        <taxon>Eukaryota</taxon>
        <taxon>Metazoa</taxon>
        <taxon>Spiralia</taxon>
        <taxon>Lophotrochozoa</taxon>
        <taxon>Mollusca</taxon>
        <taxon>Gastropoda</taxon>
        <taxon>Heterobranchia</taxon>
        <taxon>Euthyneura</taxon>
        <taxon>Panpulmonata</taxon>
        <taxon>Sacoglossa</taxon>
        <taxon>Placobranchoidea</taxon>
        <taxon>Plakobranchidae</taxon>
        <taxon>Elysia</taxon>
    </lineage>
</organism>
<name>A0AAV4GTT2_9GAST</name>
<evidence type="ECO:0008006" key="4">
    <source>
        <dbReference type="Google" id="ProtNLM"/>
    </source>
</evidence>
<keyword evidence="3" id="KW-1185">Reference proteome</keyword>
<dbReference type="Proteomes" id="UP000762676">
    <property type="component" value="Unassembled WGS sequence"/>
</dbReference>
<evidence type="ECO:0000313" key="2">
    <source>
        <dbReference type="EMBL" id="GFR88939.1"/>
    </source>
</evidence>
<reference evidence="2 3" key="1">
    <citation type="journal article" date="2021" name="Elife">
        <title>Chloroplast acquisition without the gene transfer in kleptoplastic sea slugs, Plakobranchus ocellatus.</title>
        <authorList>
            <person name="Maeda T."/>
            <person name="Takahashi S."/>
            <person name="Yoshida T."/>
            <person name="Shimamura S."/>
            <person name="Takaki Y."/>
            <person name="Nagai Y."/>
            <person name="Toyoda A."/>
            <person name="Suzuki Y."/>
            <person name="Arimoto A."/>
            <person name="Ishii H."/>
            <person name="Satoh N."/>
            <person name="Nishiyama T."/>
            <person name="Hasebe M."/>
            <person name="Maruyama T."/>
            <person name="Minagawa J."/>
            <person name="Obokata J."/>
            <person name="Shigenobu S."/>
        </authorList>
    </citation>
    <scope>NUCLEOTIDE SEQUENCE [LARGE SCALE GENOMIC DNA]</scope>
</reference>
<comment type="caution">
    <text evidence="2">The sequence shown here is derived from an EMBL/GenBank/DDBJ whole genome shotgun (WGS) entry which is preliminary data.</text>
</comment>
<proteinExistence type="predicted"/>
<dbReference type="AlphaFoldDB" id="A0AAV4GTT2"/>
<sequence>MTDRACKNFNQPGGRVEVALRPSLMEDRACKKFNQSTGQSIDRVEATRRSAQLPLKSPTGPRWAGLGTTLPPHRAHKTTAVVVRLEQAANVSTGKRQLCRKKKSTTTEPPLLSRSL</sequence>
<evidence type="ECO:0000256" key="1">
    <source>
        <dbReference type="SAM" id="MobiDB-lite"/>
    </source>
</evidence>
<protein>
    <recommendedName>
        <fullName evidence="4">Kinesin motor domain-containing protein</fullName>
    </recommendedName>
</protein>
<dbReference type="EMBL" id="BMAT01005195">
    <property type="protein sequence ID" value="GFR88939.1"/>
    <property type="molecule type" value="Genomic_DNA"/>
</dbReference>
<feature type="region of interest" description="Disordered" evidence="1">
    <location>
        <begin position="92"/>
        <end position="116"/>
    </location>
</feature>
<accession>A0AAV4GTT2</accession>
<evidence type="ECO:0000313" key="3">
    <source>
        <dbReference type="Proteomes" id="UP000762676"/>
    </source>
</evidence>
<gene>
    <name evidence="2" type="ORF">ElyMa_002530300</name>
</gene>